<organism evidence="2">
    <name type="scientific">marine metagenome</name>
    <dbReference type="NCBI Taxonomy" id="408172"/>
    <lineage>
        <taxon>unclassified sequences</taxon>
        <taxon>metagenomes</taxon>
        <taxon>ecological metagenomes</taxon>
    </lineage>
</organism>
<name>A0A382L5Y3_9ZZZZ</name>
<dbReference type="AlphaFoldDB" id="A0A382L5Y3"/>
<gene>
    <name evidence="2" type="ORF">METZ01_LOCUS283516</name>
</gene>
<sequence length="44" mass="4886">MDTLLLFISENLLAFSLLIMCLVALIIYESKKGGTKLDPTQATR</sequence>
<feature type="non-terminal residue" evidence="2">
    <location>
        <position position="44"/>
    </location>
</feature>
<reference evidence="2" key="1">
    <citation type="submission" date="2018-05" db="EMBL/GenBank/DDBJ databases">
        <authorList>
            <person name="Lanie J.A."/>
            <person name="Ng W.-L."/>
            <person name="Kazmierczak K.M."/>
            <person name="Andrzejewski T.M."/>
            <person name="Davidsen T.M."/>
            <person name="Wayne K.J."/>
            <person name="Tettelin H."/>
            <person name="Glass J.I."/>
            <person name="Rusch D."/>
            <person name="Podicherti R."/>
            <person name="Tsui H.-C.T."/>
            <person name="Winkler M.E."/>
        </authorList>
    </citation>
    <scope>NUCLEOTIDE SEQUENCE</scope>
</reference>
<dbReference type="EMBL" id="UINC01084219">
    <property type="protein sequence ID" value="SVC30662.1"/>
    <property type="molecule type" value="Genomic_DNA"/>
</dbReference>
<proteinExistence type="predicted"/>
<keyword evidence="1" id="KW-1133">Transmembrane helix</keyword>
<accession>A0A382L5Y3</accession>
<evidence type="ECO:0000313" key="2">
    <source>
        <dbReference type="EMBL" id="SVC30662.1"/>
    </source>
</evidence>
<protein>
    <submittedName>
        <fullName evidence="2">Uncharacterized protein</fullName>
    </submittedName>
</protein>
<keyword evidence="1" id="KW-0472">Membrane</keyword>
<feature type="transmembrane region" description="Helical" evidence="1">
    <location>
        <begin position="12"/>
        <end position="28"/>
    </location>
</feature>
<evidence type="ECO:0000256" key="1">
    <source>
        <dbReference type="SAM" id="Phobius"/>
    </source>
</evidence>
<keyword evidence="1" id="KW-0812">Transmembrane</keyword>